<gene>
    <name evidence="2" type="ORF">GQ588_11405</name>
</gene>
<dbReference type="Proteomes" id="UP000430508">
    <property type="component" value="Chromosome"/>
</dbReference>
<dbReference type="InterPro" id="IPR007060">
    <property type="entry name" value="FtsL/DivIC"/>
</dbReference>
<dbReference type="RefSeq" id="WP_019226176.1">
    <property type="nucleotide sequence ID" value="NZ_CP046996.1"/>
</dbReference>
<organism evidence="2 3">
    <name type="scientific">Dehalobacter restrictus</name>
    <dbReference type="NCBI Taxonomy" id="55583"/>
    <lineage>
        <taxon>Bacteria</taxon>
        <taxon>Bacillati</taxon>
        <taxon>Bacillota</taxon>
        <taxon>Clostridia</taxon>
        <taxon>Eubacteriales</taxon>
        <taxon>Desulfitobacteriaceae</taxon>
        <taxon>Dehalobacter</taxon>
    </lineage>
</organism>
<evidence type="ECO:0000313" key="2">
    <source>
        <dbReference type="EMBL" id="QHA01198.1"/>
    </source>
</evidence>
<keyword evidence="1" id="KW-0472">Membrane</keyword>
<evidence type="ECO:0000313" key="3">
    <source>
        <dbReference type="Proteomes" id="UP000430508"/>
    </source>
</evidence>
<accession>A0A857DKS5</accession>
<keyword evidence="1" id="KW-1133">Transmembrane helix</keyword>
<dbReference type="AlphaFoldDB" id="A0A857DKS5"/>
<sequence>MLTAQRKLQFNESFAYQEYDQIVDKGKPKAKKATPSKKTSQMLKYRAIALLVMLGIIGMFGLIGAKTVHITVVKAAEIKALQKEIQTLNVENDLLQVEVDKLSSVSRIEKVALAMGMEKPEGTIYIASSLIQPESTAEVDQTQKTAAVPDEGKANSILGNVFSIFSSFFASTQR</sequence>
<protein>
    <submittedName>
        <fullName evidence="2">Septum formation initiator</fullName>
    </submittedName>
</protein>
<name>A0A857DKS5_9FIRM</name>
<keyword evidence="1" id="KW-0812">Transmembrane</keyword>
<proteinExistence type="predicted"/>
<dbReference type="EMBL" id="CP046996">
    <property type="protein sequence ID" value="QHA01198.1"/>
    <property type="molecule type" value="Genomic_DNA"/>
</dbReference>
<evidence type="ECO:0000256" key="1">
    <source>
        <dbReference type="SAM" id="Phobius"/>
    </source>
</evidence>
<reference evidence="2 3" key="1">
    <citation type="submission" date="2019-12" db="EMBL/GenBank/DDBJ databases">
        <title>Sequence classification of anaerobic respiratory reductive dehalogenases: First we see many, then we see few.</title>
        <authorList>
            <person name="Molenda O."/>
            <person name="Puentes Jacome L.A."/>
            <person name="Cao X."/>
            <person name="Nesbo C.L."/>
            <person name="Tang S."/>
            <person name="Morson N."/>
            <person name="Patron J."/>
            <person name="Lomheim L."/>
            <person name="Wishart D.S."/>
            <person name="Edwards E.A."/>
        </authorList>
    </citation>
    <scope>NUCLEOTIDE SEQUENCE [LARGE SCALE GENOMIC DNA]</scope>
    <source>
        <strain evidence="2 3">12DCA</strain>
    </source>
</reference>
<feature type="transmembrane region" description="Helical" evidence="1">
    <location>
        <begin position="47"/>
        <end position="65"/>
    </location>
</feature>
<dbReference type="Pfam" id="PF04977">
    <property type="entry name" value="DivIC"/>
    <property type="match status" value="1"/>
</dbReference>